<dbReference type="Gene3D" id="3.80.10.10">
    <property type="entry name" value="Ribonuclease Inhibitor"/>
    <property type="match status" value="1"/>
</dbReference>
<sequence length="517" mass="57573">MTIGRDSSSQTSCLFNEDALINRLLPPELLATIMILSIGQDWHEKRPFMEPLAFSRVCRYWRSVCLNTPQIWSSISYGGLYPDGVRNDKLDGYTPLMWRSGAVELAALREQLRRSGTLPLDIVIGRYHDDDNAPAGVGRKLHEDDNFIYLWRTVFRELPRWRTVSLVLDDHLRCAAPKPFDCALKAPILEEATIICSHGYGDRIDFRWLARAQALRRLHLLQTPSPSRIQLPWEGLTHLTLDLRSVEETTLYDCFEVLPRCVALEHLRIAVGTGGYPGLESPVVLPSLRSLVLDRASSLCQCICAPKLEYLACYMRPFWRPFALTQSLIELARRGPGLQGLQELVLVFQQDPASVRVQSAAALGAFFVTLQISPGSPVDLPSELEEHTLDELLELLPALECLDLTTDDLGRVDLANLRVASSLRDLAIEGDLSEKSLADLRALFADGGLRNLTNLTLRQTNISKGFSTGYEGLVAALGQRGVTVETLNVGRGDCNGQRPVDDSLWSDEVQAPSCIPM</sequence>
<dbReference type="GeneID" id="9597235"/>
<feature type="non-terminal residue" evidence="1">
    <location>
        <position position="517"/>
    </location>
</feature>
<dbReference type="VEuPathDB" id="FungiDB:SCHCODRAFT_02516360"/>
<name>D8QGV2_SCHCM</name>
<dbReference type="RefSeq" id="XP_003027463.1">
    <property type="nucleotide sequence ID" value="XM_003027417.1"/>
</dbReference>
<dbReference type="EMBL" id="GL377312">
    <property type="protein sequence ID" value="EFI92560.1"/>
    <property type="molecule type" value="Genomic_DNA"/>
</dbReference>
<evidence type="ECO:0000313" key="1">
    <source>
        <dbReference type="EMBL" id="EFI92560.1"/>
    </source>
</evidence>
<dbReference type="HOGENOM" id="CLU_614170_0_0_1"/>
<reference evidence="1 2" key="1">
    <citation type="journal article" date="2010" name="Nat. Biotechnol.">
        <title>Genome sequence of the model mushroom Schizophyllum commune.</title>
        <authorList>
            <person name="Ohm R.A."/>
            <person name="de Jong J.F."/>
            <person name="Lugones L.G."/>
            <person name="Aerts A."/>
            <person name="Kothe E."/>
            <person name="Stajich J.E."/>
            <person name="de Vries R.P."/>
            <person name="Record E."/>
            <person name="Levasseur A."/>
            <person name="Baker S.E."/>
            <person name="Bartholomew K.A."/>
            <person name="Coutinho P.M."/>
            <person name="Erdmann S."/>
            <person name="Fowler T.J."/>
            <person name="Gathman A.C."/>
            <person name="Lombard V."/>
            <person name="Henrissat B."/>
            <person name="Knabe N."/>
            <person name="Kuees U."/>
            <person name="Lilly W.W."/>
            <person name="Lindquist E."/>
            <person name="Lucas S."/>
            <person name="Magnuson J.K."/>
            <person name="Piumi F."/>
            <person name="Raudaskoski M."/>
            <person name="Salamov A."/>
            <person name="Schmutz J."/>
            <person name="Schwarze F.W.M.R."/>
            <person name="vanKuyk P.A."/>
            <person name="Horton J.S."/>
            <person name="Grigoriev I.V."/>
            <person name="Woesten H.A.B."/>
        </authorList>
    </citation>
    <scope>NUCLEOTIDE SEQUENCE [LARGE SCALE GENOMIC DNA]</scope>
    <source>
        <strain evidence="2">H4-8 / FGSC 9210</strain>
    </source>
</reference>
<dbReference type="SUPFAM" id="SSF52047">
    <property type="entry name" value="RNI-like"/>
    <property type="match status" value="1"/>
</dbReference>
<dbReference type="InterPro" id="IPR032675">
    <property type="entry name" value="LRR_dom_sf"/>
</dbReference>
<gene>
    <name evidence="1" type="ORF">SCHCODRAFT_113097</name>
</gene>
<dbReference type="Proteomes" id="UP000007431">
    <property type="component" value="Unassembled WGS sequence"/>
</dbReference>
<dbReference type="AlphaFoldDB" id="D8QGV2"/>
<protein>
    <submittedName>
        <fullName evidence="1">Uncharacterized protein</fullName>
    </submittedName>
</protein>
<organism evidence="2">
    <name type="scientific">Schizophyllum commune (strain H4-8 / FGSC 9210)</name>
    <name type="common">Split gill fungus</name>
    <dbReference type="NCBI Taxonomy" id="578458"/>
    <lineage>
        <taxon>Eukaryota</taxon>
        <taxon>Fungi</taxon>
        <taxon>Dikarya</taxon>
        <taxon>Basidiomycota</taxon>
        <taxon>Agaricomycotina</taxon>
        <taxon>Agaricomycetes</taxon>
        <taxon>Agaricomycetidae</taxon>
        <taxon>Agaricales</taxon>
        <taxon>Schizophyllaceae</taxon>
        <taxon>Schizophyllum</taxon>
    </lineage>
</organism>
<keyword evidence="2" id="KW-1185">Reference proteome</keyword>
<proteinExistence type="predicted"/>
<dbReference type="OrthoDB" id="2269034at2759"/>
<dbReference type="InParanoid" id="D8QGV2"/>
<evidence type="ECO:0000313" key="2">
    <source>
        <dbReference type="Proteomes" id="UP000007431"/>
    </source>
</evidence>
<dbReference type="Gene3D" id="1.20.1280.50">
    <property type="match status" value="1"/>
</dbReference>
<accession>D8QGV2</accession>
<dbReference type="KEGG" id="scm:SCHCO_02516360"/>